<dbReference type="GO" id="GO:0031956">
    <property type="term" value="F:medium-chain fatty acid-CoA ligase activity"/>
    <property type="evidence" value="ECO:0007669"/>
    <property type="project" value="TreeGrafter"/>
</dbReference>
<dbReference type="HOGENOM" id="CLU_000022_59_7_6"/>
<dbReference type="PANTHER" id="PTHR43201:SF5">
    <property type="entry name" value="MEDIUM-CHAIN ACYL-COA LIGASE ACSF2, MITOCHONDRIAL"/>
    <property type="match status" value="1"/>
</dbReference>
<dbReference type="OrthoDB" id="9761989at2"/>
<keyword evidence="2 5" id="KW-0436">Ligase</keyword>
<dbReference type="RefSeq" id="WP_035513879.1">
    <property type="nucleotide sequence ID" value="NZ_KN234746.1"/>
</dbReference>
<dbReference type="PROSITE" id="PS00455">
    <property type="entry name" value="AMP_BINDING"/>
    <property type="match status" value="1"/>
</dbReference>
<evidence type="ECO:0000313" key="5">
    <source>
        <dbReference type="EMBL" id="KGE04975.1"/>
    </source>
</evidence>
<dbReference type="Proteomes" id="UP000029640">
    <property type="component" value="Unassembled WGS sequence"/>
</dbReference>
<gene>
    <name evidence="5" type="ORF">HRUBRA_00448</name>
</gene>
<dbReference type="GO" id="GO:0004467">
    <property type="term" value="F:long-chain fatty acid-CoA ligase activity"/>
    <property type="evidence" value="ECO:0007669"/>
    <property type="project" value="UniProtKB-EC"/>
</dbReference>
<feature type="domain" description="AMP-binding enzyme C-terminal" evidence="4">
    <location>
        <begin position="453"/>
        <end position="525"/>
    </location>
</feature>
<dbReference type="eggNOG" id="COG0318">
    <property type="taxonomic scope" value="Bacteria"/>
</dbReference>
<organism evidence="5 6">
    <name type="scientific">Pseudohaliea rubra DSM 19751</name>
    <dbReference type="NCBI Taxonomy" id="1265313"/>
    <lineage>
        <taxon>Bacteria</taxon>
        <taxon>Pseudomonadati</taxon>
        <taxon>Pseudomonadota</taxon>
        <taxon>Gammaproteobacteria</taxon>
        <taxon>Cellvibrionales</taxon>
        <taxon>Halieaceae</taxon>
        <taxon>Pseudohaliea</taxon>
    </lineage>
</organism>
<comment type="caution">
    <text evidence="5">The sequence shown here is derived from an EMBL/GenBank/DDBJ whole genome shotgun (WGS) entry which is preliminary data.</text>
</comment>
<dbReference type="InterPro" id="IPR020845">
    <property type="entry name" value="AMP-binding_CS"/>
</dbReference>
<dbReference type="InterPro" id="IPR025110">
    <property type="entry name" value="AMP-bd_C"/>
</dbReference>
<evidence type="ECO:0000259" key="3">
    <source>
        <dbReference type="Pfam" id="PF00501"/>
    </source>
</evidence>
<protein>
    <submittedName>
        <fullName evidence="5">Long-chain-fatty-acid--CoA ligase</fullName>
        <ecNumber evidence="5">6.2.1.3</ecNumber>
    </submittedName>
</protein>
<dbReference type="EMBL" id="AUVB01000013">
    <property type="protein sequence ID" value="KGE04975.1"/>
    <property type="molecule type" value="Genomic_DNA"/>
</dbReference>
<evidence type="ECO:0000256" key="1">
    <source>
        <dbReference type="ARBA" id="ARBA00006432"/>
    </source>
</evidence>
<dbReference type="Gene3D" id="3.30.300.30">
    <property type="match status" value="1"/>
</dbReference>
<comment type="similarity">
    <text evidence="1">Belongs to the ATP-dependent AMP-binding enzyme family.</text>
</comment>
<evidence type="ECO:0000256" key="2">
    <source>
        <dbReference type="ARBA" id="ARBA00022598"/>
    </source>
</evidence>
<accession>A0A095VUC6</accession>
<evidence type="ECO:0000313" key="6">
    <source>
        <dbReference type="Proteomes" id="UP000029640"/>
    </source>
</evidence>
<sequence>MDSHTIEATSLGDFLVLAANRHPERRALVFPGYDVSYRELLSRAEARARGLVALGAEPGDHVGILAHNRPEVVEQLFACALAGVVAVLLNARYRVDELRYVLGHAELTLLFTGAESEPTDFPALVDAALDGALGAAGNPRSLRPEAAPSLRAVVLFGTGERAGCLTEATVAGLGGAVAPGVIDGRRREVSLREPCLMMYTSGTTSRPKGCLLCHEALVRNALAMRDRLAITADDLQWNPLPLFHMASILPLLAIFGAGGAYLAEAHFEAGPALARLYAHQPTILYPAFPAIMADLLAHPAFDATRLQSVRLINNVAPPETLRANMRALPGALHISAYGMTEASGICCHGAAQEDDETRATTCGRPYPGVQLRVVEPESGTVLPAGQRGEMQVHGFSLFDGYYRDPARTAEALTEDGWFRTGDLCSLTDDGQVVYHGRLKDLLKIGGENVSPLELENWLGTHPAIHLAQVVGAPDHRLGEVAAAFVQLREDATLSAEELVDYCRGQIASFKIPRYVRFVTEWPMSATKIQKHVLAEQLREELAGR</sequence>
<dbReference type="InterPro" id="IPR042099">
    <property type="entry name" value="ANL_N_sf"/>
</dbReference>
<proteinExistence type="inferred from homology"/>
<keyword evidence="6" id="KW-1185">Reference proteome</keyword>
<evidence type="ECO:0000259" key="4">
    <source>
        <dbReference type="Pfam" id="PF13193"/>
    </source>
</evidence>
<dbReference type="PANTHER" id="PTHR43201">
    <property type="entry name" value="ACYL-COA SYNTHETASE"/>
    <property type="match status" value="1"/>
</dbReference>
<feature type="domain" description="AMP-dependent synthetase/ligase" evidence="3">
    <location>
        <begin position="18"/>
        <end position="402"/>
    </location>
</feature>
<name>A0A095VUC6_9GAMM</name>
<reference evidence="5 6" key="1">
    <citation type="journal article" date="2014" name="Genome Announc.">
        <title>Genome Sequence of Gammaproteobacterial Pseudohaliea rubra Type Strain DSM 19751, Isolated from Coastal Seawater of the Mediterranean Sea.</title>
        <authorList>
            <person name="Spring S."/>
            <person name="Fiebig A."/>
            <person name="Riedel T."/>
            <person name="Goker M."/>
            <person name="Klenk H.P."/>
        </authorList>
    </citation>
    <scope>NUCLEOTIDE SEQUENCE [LARGE SCALE GENOMIC DNA]</scope>
    <source>
        <strain evidence="5 6">DSM 19751</strain>
    </source>
</reference>
<dbReference type="EC" id="6.2.1.3" evidence="5"/>
<dbReference type="Gene3D" id="3.40.50.12780">
    <property type="entry name" value="N-terminal domain of ligase-like"/>
    <property type="match status" value="1"/>
</dbReference>
<dbReference type="InterPro" id="IPR000873">
    <property type="entry name" value="AMP-dep_synth/lig_dom"/>
</dbReference>
<dbReference type="STRING" id="1265313.HRUBRA_00448"/>
<dbReference type="SUPFAM" id="SSF56801">
    <property type="entry name" value="Acetyl-CoA synthetase-like"/>
    <property type="match status" value="1"/>
</dbReference>
<dbReference type="PATRIC" id="fig|1265313.6.peg.445"/>
<dbReference type="AlphaFoldDB" id="A0A095VUC6"/>
<dbReference type="InterPro" id="IPR045851">
    <property type="entry name" value="AMP-bd_C_sf"/>
</dbReference>
<dbReference type="Pfam" id="PF13193">
    <property type="entry name" value="AMP-binding_C"/>
    <property type="match status" value="1"/>
</dbReference>
<dbReference type="Pfam" id="PF00501">
    <property type="entry name" value="AMP-binding"/>
    <property type="match status" value="1"/>
</dbReference>